<dbReference type="GeneID" id="105359964"/>
<feature type="coiled-coil region" evidence="1">
    <location>
        <begin position="301"/>
        <end position="339"/>
    </location>
</feature>
<evidence type="ECO:0000313" key="4">
    <source>
        <dbReference type="Proteomes" id="UP000695007"/>
    </source>
</evidence>
<feature type="region of interest" description="Disordered" evidence="2">
    <location>
        <begin position="176"/>
        <end position="234"/>
    </location>
</feature>
<evidence type="ECO:0000256" key="1">
    <source>
        <dbReference type="SAM" id="Coils"/>
    </source>
</evidence>
<feature type="compositionally biased region" description="Basic residues" evidence="2">
    <location>
        <begin position="206"/>
        <end position="218"/>
    </location>
</feature>
<evidence type="ECO:0000256" key="3">
    <source>
        <dbReference type="SAM" id="SignalP"/>
    </source>
</evidence>
<dbReference type="RefSeq" id="XP_011495036.1">
    <property type="nucleotide sequence ID" value="XM_011496734.1"/>
</dbReference>
<protein>
    <submittedName>
        <fullName evidence="5">Uncharacterized protein LOC105359964</fullName>
    </submittedName>
</protein>
<evidence type="ECO:0000313" key="5">
    <source>
        <dbReference type="RefSeq" id="XP_011495036.1"/>
    </source>
</evidence>
<feature type="signal peptide" evidence="3">
    <location>
        <begin position="1"/>
        <end position="16"/>
    </location>
</feature>
<evidence type="ECO:0000256" key="2">
    <source>
        <dbReference type="SAM" id="MobiDB-lite"/>
    </source>
</evidence>
<dbReference type="Proteomes" id="UP000695007">
    <property type="component" value="Unplaced"/>
</dbReference>
<proteinExistence type="predicted"/>
<reference evidence="5" key="1">
    <citation type="submission" date="2025-08" db="UniProtKB">
        <authorList>
            <consortium name="RefSeq"/>
        </authorList>
    </citation>
    <scope>IDENTIFICATION</scope>
</reference>
<keyword evidence="1" id="KW-0175">Coiled coil</keyword>
<feature type="region of interest" description="Disordered" evidence="2">
    <location>
        <begin position="418"/>
        <end position="438"/>
    </location>
</feature>
<keyword evidence="4" id="KW-1185">Reference proteome</keyword>
<sequence>MKIFIIFLLSPAVIHSQQYVKNTNPNDEPFLPIHPEYPYNPKLMKRGIDHKPDQPSPAITQLHSELYVPKIDSRDSYSTSYTQSSYPSYSSYVKPISTSNILTPSSYYPTPYTTPSSSPYGLVNPYSTPYSSFPTGFATNAQSFGVSPYNNMGVYPNYYPHHPYYYPNYYNQPPYGPIPPGYPSRPLKHQNHDNDEEDNDDDRPREKIKKNGNQKNRLKNSDRESDNSQYIDGTNYIISSSKDLDGESSTHRIPSRYNQIEQNSDSEARTAPASKTAYRLVKLSSQPSNDYNSPSNGYIKIQQLEQLMRQALAKLLAQNAAQQENLARIQQEVHKQQNIKNNQHYIPVTNTIAKTGLSYVVSPMILNRVNPVQSSTNNSPYSPSALPLQSITSLNENNQSYPQKSVTSVTLQQSPGIYIPPGKISSDQSPSVEYGDYDSSESVTVKAQESIDNFQGTVEPTRKSYLYSTYRPTQQTNLEDINFGNKEKAAGKT</sequence>
<name>A0AAJ6VM85_9HYME</name>
<accession>A0AAJ6VM85</accession>
<organism evidence="4 5">
    <name type="scientific">Ceratosolen solmsi marchali</name>
    <dbReference type="NCBI Taxonomy" id="326594"/>
    <lineage>
        <taxon>Eukaryota</taxon>
        <taxon>Metazoa</taxon>
        <taxon>Ecdysozoa</taxon>
        <taxon>Arthropoda</taxon>
        <taxon>Hexapoda</taxon>
        <taxon>Insecta</taxon>
        <taxon>Pterygota</taxon>
        <taxon>Neoptera</taxon>
        <taxon>Endopterygota</taxon>
        <taxon>Hymenoptera</taxon>
        <taxon>Apocrita</taxon>
        <taxon>Proctotrupomorpha</taxon>
        <taxon>Chalcidoidea</taxon>
        <taxon>Agaonidae</taxon>
        <taxon>Agaoninae</taxon>
        <taxon>Ceratosolen</taxon>
    </lineage>
</organism>
<dbReference type="KEGG" id="csol:105359964"/>
<gene>
    <name evidence="5" type="primary">LOC105359964</name>
</gene>
<feature type="chain" id="PRO_5042553726" evidence="3">
    <location>
        <begin position="17"/>
        <end position="493"/>
    </location>
</feature>
<dbReference type="AlphaFoldDB" id="A0AAJ6VM85"/>
<keyword evidence="3" id="KW-0732">Signal</keyword>